<dbReference type="EMBL" id="KV442023">
    <property type="protein sequence ID" value="OAQ32777.1"/>
    <property type="molecule type" value="Genomic_DNA"/>
</dbReference>
<accession>A0A197K545</accession>
<feature type="region of interest" description="Disordered" evidence="1">
    <location>
        <begin position="126"/>
        <end position="151"/>
    </location>
</feature>
<dbReference type="OrthoDB" id="2424338at2759"/>
<sequence>MAKVFENSFFKNVPLSTFLIDYAHESPFHNSCITSIEAATLAVDAEKSIENGVTEMERPMQGLWAMVAKAEDKGDDGPAEAAGHQKTIRWPLISHVLAPKAQFQKFQQLLELSHFSLRCLFNTDSGHIQQQRPRQPSKTTRGNNDQGANAI</sequence>
<proteinExistence type="predicted"/>
<reference evidence="2 3" key="1">
    <citation type="submission" date="2016-05" db="EMBL/GenBank/DDBJ databases">
        <title>Genome sequencing reveals origins of a unique bacterial endosymbiosis in the earliest lineages of terrestrial Fungi.</title>
        <authorList>
            <consortium name="DOE Joint Genome Institute"/>
            <person name="Uehling J."/>
            <person name="Gryganskyi A."/>
            <person name="Hameed K."/>
            <person name="Tschaplinski T."/>
            <person name="Misztal P."/>
            <person name="Wu S."/>
            <person name="Desiro A."/>
            <person name="Vande Pol N."/>
            <person name="Du Z.-Y."/>
            <person name="Zienkiewicz A."/>
            <person name="Zienkiewicz K."/>
            <person name="Morin E."/>
            <person name="Tisserant E."/>
            <person name="Splivallo R."/>
            <person name="Hainaut M."/>
            <person name="Henrissat B."/>
            <person name="Ohm R."/>
            <person name="Kuo A."/>
            <person name="Yan J."/>
            <person name="Lipzen A."/>
            <person name="Nolan M."/>
            <person name="Labutti K."/>
            <person name="Barry K."/>
            <person name="Goldstein A."/>
            <person name="Labbe J."/>
            <person name="Schadt C."/>
            <person name="Tuskan G."/>
            <person name="Grigoriev I."/>
            <person name="Martin F."/>
            <person name="Vilgalys R."/>
            <person name="Bonito G."/>
        </authorList>
    </citation>
    <scope>NUCLEOTIDE SEQUENCE [LARGE SCALE GENOMIC DNA]</scope>
    <source>
        <strain evidence="2 3">AG-77</strain>
    </source>
</reference>
<dbReference type="AlphaFoldDB" id="A0A197K545"/>
<protein>
    <submittedName>
        <fullName evidence="2">Uncharacterized protein</fullName>
    </submittedName>
</protein>
<gene>
    <name evidence="2" type="ORF">K457DRAFT_26401</name>
</gene>
<evidence type="ECO:0000256" key="1">
    <source>
        <dbReference type="SAM" id="MobiDB-lite"/>
    </source>
</evidence>
<evidence type="ECO:0000313" key="3">
    <source>
        <dbReference type="Proteomes" id="UP000078512"/>
    </source>
</evidence>
<name>A0A197K545_9FUNG</name>
<keyword evidence="3" id="KW-1185">Reference proteome</keyword>
<organism evidence="2 3">
    <name type="scientific">Linnemannia elongata AG-77</name>
    <dbReference type="NCBI Taxonomy" id="1314771"/>
    <lineage>
        <taxon>Eukaryota</taxon>
        <taxon>Fungi</taxon>
        <taxon>Fungi incertae sedis</taxon>
        <taxon>Mucoromycota</taxon>
        <taxon>Mortierellomycotina</taxon>
        <taxon>Mortierellomycetes</taxon>
        <taxon>Mortierellales</taxon>
        <taxon>Mortierellaceae</taxon>
        <taxon>Linnemannia</taxon>
    </lineage>
</organism>
<evidence type="ECO:0000313" key="2">
    <source>
        <dbReference type="EMBL" id="OAQ32777.1"/>
    </source>
</evidence>
<dbReference type="Proteomes" id="UP000078512">
    <property type="component" value="Unassembled WGS sequence"/>
</dbReference>